<evidence type="ECO:0000313" key="2">
    <source>
        <dbReference type="Proteomes" id="UP000256645"/>
    </source>
</evidence>
<dbReference type="Proteomes" id="UP000256645">
    <property type="component" value="Unassembled WGS sequence"/>
</dbReference>
<dbReference type="EMBL" id="PDLM01000009">
    <property type="protein sequence ID" value="RDW69272.1"/>
    <property type="molecule type" value="Genomic_DNA"/>
</dbReference>
<gene>
    <name evidence="1" type="ORF">BP6252_08292</name>
</gene>
<evidence type="ECO:0000313" key="1">
    <source>
        <dbReference type="EMBL" id="RDW69272.1"/>
    </source>
</evidence>
<sequence length="137" mass="14924">MTRRLCGMVTELPKRVEMKVAADTCPLTGKLKQLVAGWPEMAKCRSPRPVSALNRGRSSYFADRTPPLTSVHVAAPTSSFAIPSPGALDTVRNLVGTQTRAQQWRFCRSMKEGMIAGKGAMMYGAVLFSTANHVHAF</sequence>
<name>A0A3D8R5E5_9HELO</name>
<dbReference type="AlphaFoldDB" id="A0A3D8R5E5"/>
<comment type="caution">
    <text evidence="1">The sequence shown here is derived from an EMBL/GenBank/DDBJ whole genome shotgun (WGS) entry which is preliminary data.</text>
</comment>
<reference evidence="1 2" key="1">
    <citation type="journal article" date="2018" name="IMA Fungus">
        <title>IMA Genome-F 9: Draft genome sequence of Annulohypoxylon stygium, Aspergillus mulundensis, Berkeleyomyces basicola (syn. Thielaviopsis basicola), Ceratocystis smalleyi, two Cercospora beticola strains, Coleophoma cylindrospora, Fusarium fracticaudum, Phialophora cf. hyalina, and Morchella septimelata.</title>
        <authorList>
            <person name="Wingfield B.D."/>
            <person name="Bills G.F."/>
            <person name="Dong Y."/>
            <person name="Huang W."/>
            <person name="Nel W.J."/>
            <person name="Swalarsk-Parry B.S."/>
            <person name="Vaghefi N."/>
            <person name="Wilken P.M."/>
            <person name="An Z."/>
            <person name="de Beer Z.W."/>
            <person name="De Vos L."/>
            <person name="Chen L."/>
            <person name="Duong T.A."/>
            <person name="Gao Y."/>
            <person name="Hammerbacher A."/>
            <person name="Kikkert J.R."/>
            <person name="Li Y."/>
            <person name="Li H."/>
            <person name="Li K."/>
            <person name="Li Q."/>
            <person name="Liu X."/>
            <person name="Ma X."/>
            <person name="Naidoo K."/>
            <person name="Pethybridge S.J."/>
            <person name="Sun J."/>
            <person name="Steenkamp E.T."/>
            <person name="van der Nest M.A."/>
            <person name="van Wyk S."/>
            <person name="Wingfield M.J."/>
            <person name="Xiong C."/>
            <person name="Yue Q."/>
            <person name="Zhang X."/>
        </authorList>
    </citation>
    <scope>NUCLEOTIDE SEQUENCE [LARGE SCALE GENOMIC DNA]</scope>
    <source>
        <strain evidence="1 2">BP6252</strain>
    </source>
</reference>
<accession>A0A3D8R5E5</accession>
<organism evidence="1 2">
    <name type="scientific">Coleophoma cylindrospora</name>
    <dbReference type="NCBI Taxonomy" id="1849047"/>
    <lineage>
        <taxon>Eukaryota</taxon>
        <taxon>Fungi</taxon>
        <taxon>Dikarya</taxon>
        <taxon>Ascomycota</taxon>
        <taxon>Pezizomycotina</taxon>
        <taxon>Leotiomycetes</taxon>
        <taxon>Helotiales</taxon>
        <taxon>Dermateaceae</taxon>
        <taxon>Coleophoma</taxon>
    </lineage>
</organism>
<protein>
    <submittedName>
        <fullName evidence="1">Uncharacterized protein</fullName>
    </submittedName>
</protein>
<keyword evidence="2" id="KW-1185">Reference proteome</keyword>
<proteinExistence type="predicted"/>